<evidence type="ECO:0000313" key="4">
    <source>
        <dbReference type="Proteomes" id="UP001230188"/>
    </source>
</evidence>
<dbReference type="SUPFAM" id="SSF53474">
    <property type="entry name" value="alpha/beta-Hydrolases"/>
    <property type="match status" value="1"/>
</dbReference>
<dbReference type="Pfam" id="PF12146">
    <property type="entry name" value="Hydrolase_4"/>
    <property type="match status" value="1"/>
</dbReference>
<feature type="signal peptide" evidence="1">
    <location>
        <begin position="1"/>
        <end position="16"/>
    </location>
</feature>
<comment type="caution">
    <text evidence="3">The sequence shown here is derived from an EMBL/GenBank/DDBJ whole genome shotgun (WGS) entry which is preliminary data.</text>
</comment>
<sequence>MRRCVIAVVVVFVGRAFLLTGPAASRRRGPREVERKTQRDAVFERYDPSATGLPKLLIFPGIDGSAKVGVRNPARLLKEYFDVRVLRLGPDDRSTHEELVELAVREMDGSRCVLVGESMGGVTALGVALEHEDLVTAIVVANPATSYDRAPIRAVAPVLPLLPRPVYESLPALVTPLFGRPDWYEGLLEEKESTSSDKNIVSEVLRRSRALSGVLPPEALAWRERELVREGGAEVNALIERRRRSKQKPRWSGSAVFVAGTRDLVLPSVDECRRLVRVLGGRVVESRAAAHVILDELNLPQLLARTPGVSLRRRSNDSADADVDELLAPQSDIERLMRAAFRVVSPLFFSTNPATGRVSKGLEHVPVAGNRPVVLCGNHQLFGLDGPLIVAEFVKERRCVVPSLVYPPLLEETSPLDPLPYPLPGTAAMLRRFGCRPAGAREMLAALRESPRAVLVFPGGAREVFKRRGETYQLRWNDQTLARVAAKLNATLVPFSAVGGDEFFGDFLADSDEILRVPGIGDFFRNRTADLPSFVEDDVFVPPVLAPRLEGPRRQYFLFGTPIDTTHVDANNATEVSHLYGRLKAAVEDGLSRLLSARESDPYDRSAARRLAYETITNTQAPTFDLPLLDE</sequence>
<dbReference type="InterPro" id="IPR022742">
    <property type="entry name" value="Hydrolase_4"/>
</dbReference>
<dbReference type="PANTHER" id="PTHR22753:SF14">
    <property type="entry name" value="MONOACYLGLYCEROL_DIACYLGLYCEROL O-ACYLTRANSFERASE"/>
    <property type="match status" value="1"/>
</dbReference>
<reference evidence="3" key="1">
    <citation type="submission" date="2023-01" db="EMBL/GenBank/DDBJ databases">
        <title>Metagenome sequencing of chrysophaentin producing Chrysophaeum taylorii.</title>
        <authorList>
            <person name="Davison J."/>
            <person name="Bewley C."/>
        </authorList>
    </citation>
    <scope>NUCLEOTIDE SEQUENCE</scope>
    <source>
        <strain evidence="3">NIES-1699</strain>
    </source>
</reference>
<dbReference type="AlphaFoldDB" id="A0AAD7UCM8"/>
<protein>
    <recommendedName>
        <fullName evidence="2">Serine aminopeptidase S33 domain-containing protein</fullName>
    </recommendedName>
</protein>
<evidence type="ECO:0000256" key="1">
    <source>
        <dbReference type="SAM" id="SignalP"/>
    </source>
</evidence>
<dbReference type="EMBL" id="JAQMWT010000379">
    <property type="protein sequence ID" value="KAJ8602466.1"/>
    <property type="molecule type" value="Genomic_DNA"/>
</dbReference>
<name>A0AAD7UCM8_9STRA</name>
<dbReference type="InterPro" id="IPR029058">
    <property type="entry name" value="AB_hydrolase_fold"/>
</dbReference>
<dbReference type="GO" id="GO:0016020">
    <property type="term" value="C:membrane"/>
    <property type="evidence" value="ECO:0007669"/>
    <property type="project" value="TreeGrafter"/>
</dbReference>
<dbReference type="Proteomes" id="UP001230188">
    <property type="component" value="Unassembled WGS sequence"/>
</dbReference>
<gene>
    <name evidence="3" type="ORF">CTAYLR_001308</name>
</gene>
<dbReference type="Gene3D" id="3.40.50.1820">
    <property type="entry name" value="alpha/beta hydrolase"/>
    <property type="match status" value="1"/>
</dbReference>
<feature type="chain" id="PRO_5042212949" description="Serine aminopeptidase S33 domain-containing protein" evidence="1">
    <location>
        <begin position="17"/>
        <end position="631"/>
    </location>
</feature>
<dbReference type="PANTHER" id="PTHR22753">
    <property type="entry name" value="TRANSMEMBRANE PROTEIN 68"/>
    <property type="match status" value="1"/>
</dbReference>
<organism evidence="3 4">
    <name type="scientific">Chrysophaeum taylorii</name>
    <dbReference type="NCBI Taxonomy" id="2483200"/>
    <lineage>
        <taxon>Eukaryota</taxon>
        <taxon>Sar</taxon>
        <taxon>Stramenopiles</taxon>
        <taxon>Ochrophyta</taxon>
        <taxon>Pelagophyceae</taxon>
        <taxon>Pelagomonadales</taxon>
        <taxon>Pelagomonadaceae</taxon>
        <taxon>Chrysophaeum</taxon>
    </lineage>
</organism>
<evidence type="ECO:0000259" key="2">
    <source>
        <dbReference type="Pfam" id="PF12146"/>
    </source>
</evidence>
<keyword evidence="4" id="KW-1185">Reference proteome</keyword>
<evidence type="ECO:0000313" key="3">
    <source>
        <dbReference type="EMBL" id="KAJ8602466.1"/>
    </source>
</evidence>
<accession>A0AAD7UCM8</accession>
<feature type="domain" description="Serine aminopeptidase S33" evidence="2">
    <location>
        <begin position="98"/>
        <end position="160"/>
    </location>
</feature>
<proteinExistence type="predicted"/>
<keyword evidence="1" id="KW-0732">Signal</keyword>